<evidence type="ECO:0000256" key="1">
    <source>
        <dbReference type="SAM" id="SignalP"/>
    </source>
</evidence>
<dbReference type="InterPro" id="IPR025970">
    <property type="entry name" value="SusE"/>
</dbReference>
<dbReference type="PROSITE" id="PS51257">
    <property type="entry name" value="PROKAR_LIPOPROTEIN"/>
    <property type="match status" value="1"/>
</dbReference>
<name>A0A1H3XJZ1_XYLRU</name>
<evidence type="ECO:0000313" key="4">
    <source>
        <dbReference type="EMBL" id="SDZ99737.1"/>
    </source>
</evidence>
<reference evidence="4 5" key="1">
    <citation type="submission" date="2016-10" db="EMBL/GenBank/DDBJ databases">
        <authorList>
            <person name="de Groot N.N."/>
        </authorList>
    </citation>
    <scope>NUCLEOTIDE SEQUENCE [LARGE SCALE GENOMIC DNA]</scope>
    <source>
        <strain evidence="4 5">D31d</strain>
    </source>
</reference>
<dbReference type="Gene3D" id="2.60.40.3610">
    <property type="match status" value="1"/>
</dbReference>
<dbReference type="Gene3D" id="2.60.40.3620">
    <property type="match status" value="1"/>
</dbReference>
<dbReference type="Proteomes" id="UP000182257">
    <property type="component" value="Unassembled WGS sequence"/>
</dbReference>
<dbReference type="OrthoDB" id="1100554at2"/>
<evidence type="ECO:0000259" key="2">
    <source>
        <dbReference type="Pfam" id="PF14292"/>
    </source>
</evidence>
<protein>
    <submittedName>
        <fullName evidence="4">SusE outer membrane protein</fullName>
    </submittedName>
</protein>
<feature type="domain" description="Outer membrane protein SusF/SusE-like C-terminal" evidence="3">
    <location>
        <begin position="176"/>
        <end position="265"/>
    </location>
</feature>
<sequence length="391" mass="42727">MKKIYYSLLITMVAALPLFTSCSDDNGSNPTLTVPESFELNTPEFAANNVYDLPAATAVNVTVKEQPNYGGWPAAVTYAVQLSLDGNTEGEWNEMKDTYTSTQISIPAATLNAAVLDMYRAAHEDADPEGTLPLYVRIRAFLAGTGEHFGEVFSNVIQLNVLSYDTPSDVTLPTAIYVCGNSIADAWSTWKPLTPVFDTGNSKDGRFYTMIYNGGDGFKWGYKPEDWFGYDLIDEWDNQVDGLEITAAGDGNIVFSKAGWYVLEFITKVVGDKINVKVVVGPGKACVIGNCVGGGSWTAEEMTAPDAKGEFTFSNWSIGSGDPAELRAYIVVPGEDWWRTEFTVVDGAIVWRDKEHNCNGNWRDDVGEEYSIAVAGKTLKVNFDNNTGSVE</sequence>
<dbReference type="GO" id="GO:2001070">
    <property type="term" value="F:starch binding"/>
    <property type="evidence" value="ECO:0007669"/>
    <property type="project" value="InterPro"/>
</dbReference>
<dbReference type="GO" id="GO:0019867">
    <property type="term" value="C:outer membrane"/>
    <property type="evidence" value="ECO:0007669"/>
    <property type="project" value="InterPro"/>
</dbReference>
<keyword evidence="1" id="KW-0732">Signal</keyword>
<proteinExistence type="predicted"/>
<feature type="signal peptide" evidence="1">
    <location>
        <begin position="1"/>
        <end position="23"/>
    </location>
</feature>
<organism evidence="4 5">
    <name type="scientific">Xylanibacter ruminicola</name>
    <name type="common">Prevotella ruminicola</name>
    <dbReference type="NCBI Taxonomy" id="839"/>
    <lineage>
        <taxon>Bacteria</taxon>
        <taxon>Pseudomonadati</taxon>
        <taxon>Bacteroidota</taxon>
        <taxon>Bacteroidia</taxon>
        <taxon>Bacteroidales</taxon>
        <taxon>Prevotellaceae</taxon>
        <taxon>Xylanibacter</taxon>
    </lineage>
</organism>
<gene>
    <name evidence="4" type="ORF">SAMN05216462_0249</name>
</gene>
<dbReference type="Pfam" id="PF14292">
    <property type="entry name" value="SusE"/>
    <property type="match status" value="1"/>
</dbReference>
<dbReference type="Pfam" id="PF16411">
    <property type="entry name" value="SusF_SusE"/>
    <property type="match status" value="2"/>
</dbReference>
<evidence type="ECO:0000313" key="5">
    <source>
        <dbReference type="Proteomes" id="UP000182257"/>
    </source>
</evidence>
<dbReference type="RefSeq" id="WP_074759880.1">
    <property type="nucleotide sequence ID" value="NZ_FNRF01000001.1"/>
</dbReference>
<feature type="chain" id="PRO_5010187116" evidence="1">
    <location>
        <begin position="24"/>
        <end position="391"/>
    </location>
</feature>
<dbReference type="InterPro" id="IPR032187">
    <property type="entry name" value="SusF/SusE-like_C"/>
</dbReference>
<evidence type="ECO:0000259" key="3">
    <source>
        <dbReference type="Pfam" id="PF16411"/>
    </source>
</evidence>
<feature type="domain" description="Outer membrane protein SusF/SusE-like C-terminal" evidence="3">
    <location>
        <begin position="286"/>
        <end position="389"/>
    </location>
</feature>
<accession>A0A1H3XJZ1</accession>
<dbReference type="AlphaFoldDB" id="A0A1H3XJZ1"/>
<dbReference type="EMBL" id="FNRF01000001">
    <property type="protein sequence ID" value="SDZ99737.1"/>
    <property type="molecule type" value="Genomic_DNA"/>
</dbReference>
<feature type="domain" description="SusE outer membrane protein" evidence="2">
    <location>
        <begin position="29"/>
        <end position="125"/>
    </location>
</feature>